<dbReference type="Pfam" id="PF02518">
    <property type="entry name" value="HATPase_c"/>
    <property type="match status" value="1"/>
</dbReference>
<name>A0A4R1GBE6_9GAMM</name>
<dbReference type="Gene3D" id="3.30.565.10">
    <property type="entry name" value="Histidine kinase-like ATPase, C-terminal domain"/>
    <property type="match status" value="1"/>
</dbReference>
<accession>A0A4R1GBE6</accession>
<dbReference type="OrthoDB" id="1931120at2"/>
<evidence type="ECO:0000259" key="4">
    <source>
        <dbReference type="PROSITE" id="PS50109"/>
    </source>
</evidence>
<feature type="domain" description="Histidine kinase" evidence="4">
    <location>
        <begin position="319"/>
        <end position="551"/>
    </location>
</feature>
<gene>
    <name evidence="5" type="ORF">CLV83_3498</name>
</gene>
<dbReference type="NCBIfam" id="TIGR00229">
    <property type="entry name" value="sensory_box"/>
    <property type="match status" value="2"/>
</dbReference>
<protein>
    <recommendedName>
        <fullName evidence="2">histidine kinase</fullName>
        <ecNumber evidence="2">2.7.13.3</ecNumber>
    </recommendedName>
</protein>
<dbReference type="SUPFAM" id="SSF55785">
    <property type="entry name" value="PYP-like sensor domain (PAS domain)"/>
    <property type="match status" value="2"/>
</dbReference>
<keyword evidence="3" id="KW-0597">Phosphoprotein</keyword>
<organism evidence="5 6">
    <name type="scientific">Marinobacterium mangrovicola</name>
    <dbReference type="NCBI Taxonomy" id="1476959"/>
    <lineage>
        <taxon>Bacteria</taxon>
        <taxon>Pseudomonadati</taxon>
        <taxon>Pseudomonadota</taxon>
        <taxon>Gammaproteobacteria</taxon>
        <taxon>Oceanospirillales</taxon>
        <taxon>Oceanospirillaceae</taxon>
        <taxon>Marinobacterium</taxon>
    </lineage>
</organism>
<dbReference type="Proteomes" id="UP000294546">
    <property type="component" value="Unassembled WGS sequence"/>
</dbReference>
<dbReference type="InterPro" id="IPR004358">
    <property type="entry name" value="Sig_transdc_His_kin-like_C"/>
</dbReference>
<dbReference type="PANTHER" id="PTHR43065:SF47">
    <property type="match status" value="1"/>
</dbReference>
<dbReference type="SMART" id="SM00387">
    <property type="entry name" value="HATPase_c"/>
    <property type="match status" value="1"/>
</dbReference>
<dbReference type="EMBL" id="SMFU01000011">
    <property type="protein sequence ID" value="TCK04083.1"/>
    <property type="molecule type" value="Genomic_DNA"/>
</dbReference>
<dbReference type="InterPro" id="IPR035965">
    <property type="entry name" value="PAS-like_dom_sf"/>
</dbReference>
<comment type="catalytic activity">
    <reaction evidence="1">
        <text>ATP + protein L-histidine = ADP + protein N-phospho-L-histidine.</text>
        <dbReference type="EC" id="2.7.13.3"/>
    </reaction>
</comment>
<dbReference type="PROSITE" id="PS50109">
    <property type="entry name" value="HIS_KIN"/>
    <property type="match status" value="1"/>
</dbReference>
<dbReference type="CDD" id="cd00075">
    <property type="entry name" value="HATPase"/>
    <property type="match status" value="1"/>
</dbReference>
<reference evidence="5 6" key="1">
    <citation type="submission" date="2019-03" db="EMBL/GenBank/DDBJ databases">
        <title>Genomic Encyclopedia of Archaeal and Bacterial Type Strains, Phase II (KMG-II): from individual species to whole genera.</title>
        <authorList>
            <person name="Goeker M."/>
        </authorList>
    </citation>
    <scope>NUCLEOTIDE SEQUENCE [LARGE SCALE GENOMIC DNA]</scope>
    <source>
        <strain evidence="5 6">DSM 27697</strain>
    </source>
</reference>
<dbReference type="CDD" id="cd00082">
    <property type="entry name" value="HisKA"/>
    <property type="match status" value="1"/>
</dbReference>
<evidence type="ECO:0000256" key="2">
    <source>
        <dbReference type="ARBA" id="ARBA00012438"/>
    </source>
</evidence>
<dbReference type="Pfam" id="PF13426">
    <property type="entry name" value="PAS_9"/>
    <property type="match status" value="2"/>
</dbReference>
<evidence type="ECO:0000313" key="6">
    <source>
        <dbReference type="Proteomes" id="UP000294546"/>
    </source>
</evidence>
<dbReference type="InterPro" id="IPR003661">
    <property type="entry name" value="HisK_dim/P_dom"/>
</dbReference>
<evidence type="ECO:0000313" key="5">
    <source>
        <dbReference type="EMBL" id="TCK04083.1"/>
    </source>
</evidence>
<dbReference type="Gene3D" id="1.10.287.130">
    <property type="match status" value="1"/>
</dbReference>
<dbReference type="InterPro" id="IPR000014">
    <property type="entry name" value="PAS"/>
</dbReference>
<dbReference type="AlphaFoldDB" id="A0A4R1GBE6"/>
<dbReference type="RefSeq" id="WP_132295408.1">
    <property type="nucleotide sequence ID" value="NZ_SMFU01000011.1"/>
</dbReference>
<evidence type="ECO:0000256" key="3">
    <source>
        <dbReference type="ARBA" id="ARBA00022553"/>
    </source>
</evidence>
<comment type="caution">
    <text evidence="5">The sequence shown here is derived from an EMBL/GenBank/DDBJ whole genome shotgun (WGS) entry which is preliminary data.</text>
</comment>
<dbReference type="Gene3D" id="3.30.450.20">
    <property type="entry name" value="PAS domain"/>
    <property type="match status" value="2"/>
</dbReference>
<dbReference type="GO" id="GO:0000155">
    <property type="term" value="F:phosphorelay sensor kinase activity"/>
    <property type="evidence" value="ECO:0007669"/>
    <property type="project" value="InterPro"/>
</dbReference>
<dbReference type="InterPro" id="IPR003594">
    <property type="entry name" value="HATPase_dom"/>
</dbReference>
<dbReference type="InterPro" id="IPR005467">
    <property type="entry name" value="His_kinase_dom"/>
</dbReference>
<proteinExistence type="predicted"/>
<evidence type="ECO:0000256" key="1">
    <source>
        <dbReference type="ARBA" id="ARBA00000085"/>
    </source>
</evidence>
<dbReference type="EC" id="2.7.13.3" evidence="2"/>
<sequence length="553" mass="62751">MELLSLAGYGFSAEMKQVKEQVKGFETVFRHSKDGLAIFKDGIFVDCNQSMLDLVDLEKKEQFIGQGPVHFSPEYQFDGRRSAEKALELINRCYDEGSLRFEWIHTKSTGVPFWCEVILTKMVLDGEEVLHTNWRDISEKKQLELKLAEQKESFETLFNESMDGLAIFDGQQYIDCNKAFLTMFCFQRKEDVIGIHPKNISPTFQPDGRSSKDAALELIKSCMNKGSVRFEWLHQKSNGTVFWTEVIIIKVTLNGTDCIYAIIRDISEKKELEFQIYERNAELDQSNRDLQHTIQDLKQTQVKLVESEKMASLGSLVAGVSHEINTPVGVGLMGITQFIDETKAIRKSYQQGELDEEMFEAYLNSATELSQIINKNLERTAHLVKSFKQIAVDQTSEEERNINLKDYLDEIIFSLSSVARKSKVSIKVDCDDNYNVVTNPGLLSQLLTNLIINSITHGFSDSTAGNIEIALRELTDKKFSLSYKDDGKGIKKEDLPKIFEPFFTTNRANGGTGLGLNVTYNIVTNALGGTIRCRSEEKKGVEFTIVFNVKERL</sequence>
<dbReference type="PANTHER" id="PTHR43065">
    <property type="entry name" value="SENSOR HISTIDINE KINASE"/>
    <property type="match status" value="1"/>
</dbReference>
<keyword evidence="6" id="KW-1185">Reference proteome</keyword>
<dbReference type="SUPFAM" id="SSF55874">
    <property type="entry name" value="ATPase domain of HSP90 chaperone/DNA topoisomerase II/histidine kinase"/>
    <property type="match status" value="1"/>
</dbReference>
<dbReference type="InterPro" id="IPR036890">
    <property type="entry name" value="HATPase_C_sf"/>
</dbReference>
<dbReference type="PRINTS" id="PR00344">
    <property type="entry name" value="BCTRLSENSOR"/>
</dbReference>